<reference evidence="1 2" key="1">
    <citation type="submission" date="2019-06" db="EMBL/GenBank/DDBJ databases">
        <title>Sequencing the genomes of 1000 actinobacteria strains.</title>
        <authorList>
            <person name="Klenk H.-P."/>
        </authorList>
    </citation>
    <scope>NUCLEOTIDE SEQUENCE [LARGE SCALE GENOMIC DNA]</scope>
    <source>
        <strain evidence="1 2">DSM 19560</strain>
    </source>
</reference>
<keyword evidence="2" id="KW-1185">Reference proteome</keyword>
<dbReference type="PROSITE" id="PS51257">
    <property type="entry name" value="PROKAR_LIPOPROTEIN"/>
    <property type="match status" value="1"/>
</dbReference>
<protein>
    <submittedName>
        <fullName evidence="1">Uncharacterized protein</fullName>
    </submittedName>
</protein>
<dbReference type="Proteomes" id="UP000318297">
    <property type="component" value="Unassembled WGS sequence"/>
</dbReference>
<gene>
    <name evidence="1" type="ORF">BKA23_0972</name>
</gene>
<evidence type="ECO:0000313" key="2">
    <source>
        <dbReference type="Proteomes" id="UP000318297"/>
    </source>
</evidence>
<sequence length="261" mass="26716">METRDKGTEGHMHMARTAGALVAAAAVTSAIAGCGGGSGATASPPPWSASAGNTSYLAGTTIGGSPTRSTAANPTAWNLSLPDKQNPNVPTNLWPDAQNILTQAQLKAAVPEATTVKLQSCTKGTSSSGATTSKNQSCTWTVSLPGDSAGLSSSIQVSIVAFGADGPMTSAWNAAESSLYQDRQSTDRFYQEGAFGAKGSYILANHQSAVLVSDGNLAGWIDLNFTGFYSLSGSNASTSLMQGVFPVLAKDIADQLPRKYA</sequence>
<organism evidence="1 2">
    <name type="scientific">Rudaeicoccus suwonensis</name>
    <dbReference type="NCBI Taxonomy" id="657409"/>
    <lineage>
        <taxon>Bacteria</taxon>
        <taxon>Bacillati</taxon>
        <taxon>Actinomycetota</taxon>
        <taxon>Actinomycetes</taxon>
        <taxon>Micrococcales</taxon>
        <taxon>Dermacoccaceae</taxon>
        <taxon>Rudaeicoccus</taxon>
    </lineage>
</organism>
<name>A0A561E993_9MICO</name>
<dbReference type="EMBL" id="VIVQ01000001">
    <property type="protein sequence ID" value="TWE12176.1"/>
    <property type="molecule type" value="Genomic_DNA"/>
</dbReference>
<proteinExistence type="predicted"/>
<comment type="caution">
    <text evidence="1">The sequence shown here is derived from an EMBL/GenBank/DDBJ whole genome shotgun (WGS) entry which is preliminary data.</text>
</comment>
<accession>A0A561E993</accession>
<evidence type="ECO:0000313" key="1">
    <source>
        <dbReference type="EMBL" id="TWE12176.1"/>
    </source>
</evidence>
<dbReference type="AlphaFoldDB" id="A0A561E993"/>